<evidence type="ECO:0000256" key="4">
    <source>
        <dbReference type="ARBA" id="ARBA00022989"/>
    </source>
</evidence>
<feature type="transmembrane region" description="Helical" evidence="6">
    <location>
        <begin position="73"/>
        <end position="92"/>
    </location>
</feature>
<comment type="caution">
    <text evidence="7">The sequence shown here is derived from an EMBL/GenBank/DDBJ whole genome shotgun (WGS) entry which is preliminary data.</text>
</comment>
<reference evidence="7 8" key="1">
    <citation type="submission" date="2018-03" db="EMBL/GenBank/DDBJ databases">
        <title>Genomic Encyclopedia of Archaeal and Bacterial Type Strains, Phase II (KMG-II): from individual species to whole genera.</title>
        <authorList>
            <person name="Goeker M."/>
        </authorList>
    </citation>
    <scope>NUCLEOTIDE SEQUENCE [LARGE SCALE GENOMIC DNA]</scope>
    <source>
        <strain evidence="7 8">DSM 19711</strain>
    </source>
</reference>
<keyword evidence="8" id="KW-1185">Reference proteome</keyword>
<dbReference type="PANTHER" id="PTHR23513:SF6">
    <property type="entry name" value="MAJOR FACILITATOR SUPERFAMILY ASSOCIATED DOMAIN-CONTAINING PROTEIN"/>
    <property type="match status" value="1"/>
</dbReference>
<keyword evidence="2" id="KW-1003">Cell membrane</keyword>
<evidence type="ECO:0000256" key="1">
    <source>
        <dbReference type="ARBA" id="ARBA00004651"/>
    </source>
</evidence>
<proteinExistence type="predicted"/>
<gene>
    <name evidence="7" type="ORF">CLV37_101596</name>
</gene>
<evidence type="ECO:0000313" key="7">
    <source>
        <dbReference type="EMBL" id="PRY18351.1"/>
    </source>
</evidence>
<dbReference type="SUPFAM" id="SSF103473">
    <property type="entry name" value="MFS general substrate transporter"/>
    <property type="match status" value="1"/>
</dbReference>
<dbReference type="InterPro" id="IPR036259">
    <property type="entry name" value="MFS_trans_sf"/>
</dbReference>
<dbReference type="EMBL" id="PVZF01000001">
    <property type="protein sequence ID" value="PRY18351.1"/>
    <property type="molecule type" value="Genomic_DNA"/>
</dbReference>
<evidence type="ECO:0000313" key="8">
    <source>
        <dbReference type="Proteomes" id="UP000238083"/>
    </source>
</evidence>
<sequence>MRDLLRHRDFRLLLAAQTLSMFGDWTLLLVLGIWAKTLTGSDAVAGLTVFAMAAPGVLAPVAGVLVDRLPRRTVLLGLNLASTVVVSSLWLVHDRGQLWLLFAVAAWYGIASVTTNAATSGLVQVLLPAELLGVANGALNTVRQGLRLLGPLVGAGLFAAVGGRWVATVDAAAFVLATAVLVRVRFREPAPRAGRRTGRRAGRRGGAVAARWRTEVAAGLVHLWRVAPLRRLARSTLVFSASVGLAEATVYALVGDGLHRPPEFVGVLVSVQGAGALAGGVSVSLLVARVRETPLIGSGMALVALGAALSATAVLPVVLAGFLVLGAGLPVLAVAAATSLQRRTPNDVMGRVAAGYEMVSSVPTTASIAVGALLVGVLPFAVVLLLMAAGCATAALLVVVGGERGDGPAVRGGAHPATADPSRGR</sequence>
<feature type="transmembrane region" description="Helical" evidence="6">
    <location>
        <begin position="321"/>
        <end position="340"/>
    </location>
</feature>
<dbReference type="RefSeq" id="WP_106206748.1">
    <property type="nucleotide sequence ID" value="NZ_PVZF01000001.1"/>
</dbReference>
<dbReference type="GO" id="GO:0005886">
    <property type="term" value="C:plasma membrane"/>
    <property type="evidence" value="ECO:0007669"/>
    <property type="project" value="UniProtKB-SubCell"/>
</dbReference>
<dbReference type="CDD" id="cd06173">
    <property type="entry name" value="MFS_MefA_like"/>
    <property type="match status" value="1"/>
</dbReference>
<dbReference type="Proteomes" id="UP000238083">
    <property type="component" value="Unassembled WGS sequence"/>
</dbReference>
<dbReference type="AlphaFoldDB" id="A0A2T0RB37"/>
<dbReference type="Gene3D" id="1.20.1250.20">
    <property type="entry name" value="MFS general substrate transporter like domains"/>
    <property type="match status" value="1"/>
</dbReference>
<feature type="transmembrane region" description="Helical" evidence="6">
    <location>
        <begin position="47"/>
        <end position="66"/>
    </location>
</feature>
<comment type="subcellular location">
    <subcellularLocation>
        <location evidence="1">Cell membrane</location>
        <topology evidence="1">Multi-pass membrane protein</topology>
    </subcellularLocation>
</comment>
<accession>A0A2T0RB37</accession>
<keyword evidence="4 6" id="KW-1133">Transmembrane helix</keyword>
<dbReference type="OrthoDB" id="3460055at2"/>
<feature type="transmembrane region" description="Helical" evidence="6">
    <location>
        <begin position="12"/>
        <end position="35"/>
    </location>
</feature>
<evidence type="ECO:0000256" key="2">
    <source>
        <dbReference type="ARBA" id="ARBA00022475"/>
    </source>
</evidence>
<protein>
    <submittedName>
        <fullName evidence="7">MFS transporter</fullName>
    </submittedName>
</protein>
<evidence type="ECO:0000256" key="6">
    <source>
        <dbReference type="SAM" id="Phobius"/>
    </source>
</evidence>
<keyword evidence="3 6" id="KW-0812">Transmembrane</keyword>
<dbReference type="GO" id="GO:0022857">
    <property type="term" value="F:transmembrane transporter activity"/>
    <property type="evidence" value="ECO:0007669"/>
    <property type="project" value="InterPro"/>
</dbReference>
<keyword evidence="5 6" id="KW-0472">Membrane</keyword>
<feature type="transmembrane region" description="Helical" evidence="6">
    <location>
        <begin position="266"/>
        <end position="288"/>
    </location>
</feature>
<feature type="transmembrane region" description="Helical" evidence="6">
    <location>
        <begin position="295"/>
        <end position="315"/>
    </location>
</feature>
<organism evidence="7 8">
    <name type="scientific">Kineococcus rhizosphaerae</name>
    <dbReference type="NCBI Taxonomy" id="559628"/>
    <lineage>
        <taxon>Bacteria</taxon>
        <taxon>Bacillati</taxon>
        <taxon>Actinomycetota</taxon>
        <taxon>Actinomycetes</taxon>
        <taxon>Kineosporiales</taxon>
        <taxon>Kineosporiaceae</taxon>
        <taxon>Kineococcus</taxon>
    </lineage>
</organism>
<dbReference type="InterPro" id="IPR011701">
    <property type="entry name" value="MFS"/>
</dbReference>
<evidence type="ECO:0000256" key="3">
    <source>
        <dbReference type="ARBA" id="ARBA00022692"/>
    </source>
</evidence>
<dbReference type="Pfam" id="PF07690">
    <property type="entry name" value="MFS_1"/>
    <property type="match status" value="1"/>
</dbReference>
<feature type="transmembrane region" description="Helical" evidence="6">
    <location>
        <begin position="171"/>
        <end position="186"/>
    </location>
</feature>
<evidence type="ECO:0000256" key="5">
    <source>
        <dbReference type="ARBA" id="ARBA00023136"/>
    </source>
</evidence>
<feature type="transmembrane region" description="Helical" evidence="6">
    <location>
        <begin position="380"/>
        <end position="401"/>
    </location>
</feature>
<feature type="transmembrane region" description="Helical" evidence="6">
    <location>
        <begin position="232"/>
        <end position="254"/>
    </location>
</feature>
<feature type="transmembrane region" description="Helical" evidence="6">
    <location>
        <begin position="352"/>
        <end position="374"/>
    </location>
</feature>
<dbReference type="PANTHER" id="PTHR23513">
    <property type="entry name" value="INTEGRAL MEMBRANE EFFLUX PROTEIN-RELATED"/>
    <property type="match status" value="1"/>
</dbReference>
<name>A0A2T0RB37_9ACTN</name>